<dbReference type="Pfam" id="PF04389">
    <property type="entry name" value="Peptidase_M28"/>
    <property type="match status" value="1"/>
</dbReference>
<evidence type="ECO:0000259" key="3">
    <source>
        <dbReference type="Pfam" id="PF04389"/>
    </source>
</evidence>
<reference evidence="4 5" key="1">
    <citation type="submission" date="2019-02" db="EMBL/GenBank/DDBJ databases">
        <title>Genomic Encyclopedia of Type Strains, Phase IV (KMG-IV): sequencing the most valuable type-strain genomes for metagenomic binning, comparative biology and taxonomic classification.</title>
        <authorList>
            <person name="Goeker M."/>
        </authorList>
    </citation>
    <scope>NUCLEOTIDE SEQUENCE [LARGE SCALE GENOMIC DNA]</scope>
    <source>
        <strain evidence="4 5">DSM 29486</strain>
    </source>
</reference>
<dbReference type="GO" id="GO:0006508">
    <property type="term" value="P:proteolysis"/>
    <property type="evidence" value="ECO:0007669"/>
    <property type="project" value="InterPro"/>
</dbReference>
<evidence type="ECO:0000313" key="5">
    <source>
        <dbReference type="Proteomes" id="UP000292927"/>
    </source>
</evidence>
<keyword evidence="2" id="KW-0472">Membrane</keyword>
<gene>
    <name evidence="4" type="ORF">EV209_0493</name>
</gene>
<dbReference type="PANTHER" id="PTHR12147">
    <property type="entry name" value="METALLOPEPTIDASE M28 FAMILY MEMBER"/>
    <property type="match status" value="1"/>
</dbReference>
<keyword evidence="2" id="KW-0812">Transmembrane</keyword>
<dbReference type="InterPro" id="IPR007484">
    <property type="entry name" value="Peptidase_M28"/>
</dbReference>
<dbReference type="EMBL" id="SGXF01000001">
    <property type="protein sequence ID" value="RZT02380.1"/>
    <property type="molecule type" value="Genomic_DNA"/>
</dbReference>
<dbReference type="Gene3D" id="3.40.630.10">
    <property type="entry name" value="Zn peptidases"/>
    <property type="match status" value="1"/>
</dbReference>
<evidence type="ECO:0000256" key="2">
    <source>
        <dbReference type="SAM" id="Phobius"/>
    </source>
</evidence>
<dbReference type="Proteomes" id="UP000292927">
    <property type="component" value="Unassembled WGS sequence"/>
</dbReference>
<proteinExistence type="predicted"/>
<dbReference type="RefSeq" id="WP_165388788.1">
    <property type="nucleotide sequence ID" value="NZ_SGXF01000001.1"/>
</dbReference>
<feature type="region of interest" description="Disordered" evidence="1">
    <location>
        <begin position="329"/>
        <end position="374"/>
    </location>
</feature>
<dbReference type="PANTHER" id="PTHR12147:SF26">
    <property type="entry name" value="PEPTIDASE M28 DOMAIN-CONTAINING PROTEIN"/>
    <property type="match status" value="1"/>
</dbReference>
<keyword evidence="2" id="KW-1133">Transmembrane helix</keyword>
<protein>
    <submittedName>
        <fullName evidence="4">Peptidase M28-like protein</fullName>
    </submittedName>
</protein>
<dbReference type="SUPFAM" id="SSF53187">
    <property type="entry name" value="Zn-dependent exopeptidases"/>
    <property type="match status" value="1"/>
</dbReference>
<name>A0A4Q7PSV9_9FIRM</name>
<dbReference type="GO" id="GO:0008235">
    <property type="term" value="F:metalloexopeptidase activity"/>
    <property type="evidence" value="ECO:0007669"/>
    <property type="project" value="InterPro"/>
</dbReference>
<sequence>MAAIICYFAAVSAAAEEDNIKNFGNIAAGMLEMLDQDFPGRETGTASADACADWLEGQMNSFGYRVERQPFTMPDGAAGQNLISLKTGNSEKEILLCAHYDSDFATHGADDNGSGVSLVLETAKRLAGKSIPCSVRIIYWSGEEAGMIGSKAYVEQMTAEEQERILCVINVDSIAAGDRRYVHGGIPQEDGSVSGIWLQKLALEISEEYGLGMTTHPGIGGIPAGTRVQGSDQMFFAYRGIPYIYLEASLYSDQDGNDKPHRVQTADSRVEGGQIMHSPWDELEKIRSLFPGRAEEHLAAYSRLVYRLCTGLTPEGQLLEAVEETEAVPETTFSAETASDTAAQTAPITETGLPPVQTEKEERDTATQEEGTEEQKRPIVIWLAAAAACLVFAGGAVAWASLKRRKR</sequence>
<dbReference type="InterPro" id="IPR045175">
    <property type="entry name" value="M28_fam"/>
</dbReference>
<feature type="transmembrane region" description="Helical" evidence="2">
    <location>
        <begin position="379"/>
        <end position="402"/>
    </location>
</feature>
<feature type="compositionally biased region" description="Polar residues" evidence="1">
    <location>
        <begin position="333"/>
        <end position="348"/>
    </location>
</feature>
<feature type="domain" description="Peptidase M28" evidence="3">
    <location>
        <begin position="85"/>
        <end position="296"/>
    </location>
</feature>
<dbReference type="AlphaFoldDB" id="A0A4Q7PSV9"/>
<organism evidence="4 5">
    <name type="scientific">Cuneatibacter caecimuris</name>
    <dbReference type="NCBI Taxonomy" id="1796618"/>
    <lineage>
        <taxon>Bacteria</taxon>
        <taxon>Bacillati</taxon>
        <taxon>Bacillota</taxon>
        <taxon>Clostridia</taxon>
        <taxon>Lachnospirales</taxon>
        <taxon>Lachnospiraceae</taxon>
        <taxon>Cuneatibacter</taxon>
    </lineage>
</organism>
<evidence type="ECO:0000256" key="1">
    <source>
        <dbReference type="SAM" id="MobiDB-lite"/>
    </source>
</evidence>
<comment type="caution">
    <text evidence="4">The sequence shown here is derived from an EMBL/GenBank/DDBJ whole genome shotgun (WGS) entry which is preliminary data.</text>
</comment>
<evidence type="ECO:0000313" key="4">
    <source>
        <dbReference type="EMBL" id="RZT02380.1"/>
    </source>
</evidence>
<keyword evidence="5" id="KW-1185">Reference proteome</keyword>
<accession>A0A4Q7PSV9</accession>